<accession>A0A418W3H7</accession>
<keyword evidence="2" id="KW-1185">Reference proteome</keyword>
<dbReference type="InterPro" id="IPR007711">
    <property type="entry name" value="HigB-1"/>
</dbReference>
<protein>
    <submittedName>
        <fullName evidence="1">Plasmid maintenance system killer protein</fullName>
    </submittedName>
</protein>
<name>A0A418W3H7_9PROT</name>
<gene>
    <name evidence="1" type="ORF">D3877_08090</name>
</gene>
<dbReference type="Gene3D" id="3.30.2310.20">
    <property type="entry name" value="RelE-like"/>
    <property type="match status" value="1"/>
</dbReference>
<evidence type="ECO:0000313" key="1">
    <source>
        <dbReference type="EMBL" id="RJF84484.1"/>
    </source>
</evidence>
<proteinExistence type="predicted"/>
<comment type="caution">
    <text evidence="1">The sequence shown here is derived from an EMBL/GenBank/DDBJ whole genome shotgun (WGS) entry which is preliminary data.</text>
</comment>
<dbReference type="PANTHER" id="PTHR40266:SF2">
    <property type="entry name" value="TOXIN HIGB-1"/>
    <property type="match status" value="1"/>
</dbReference>
<reference evidence="1 2" key="1">
    <citation type="submission" date="2018-09" db="EMBL/GenBank/DDBJ databases">
        <authorList>
            <person name="Zhu H."/>
        </authorList>
    </citation>
    <scope>NUCLEOTIDE SEQUENCE [LARGE SCALE GENOMIC DNA]</scope>
    <source>
        <strain evidence="1 2">K2W22B-5</strain>
    </source>
</reference>
<evidence type="ECO:0000313" key="2">
    <source>
        <dbReference type="Proteomes" id="UP000283458"/>
    </source>
</evidence>
<dbReference type="AlphaFoldDB" id="A0A418W3H7"/>
<dbReference type="OrthoDB" id="9801102at2"/>
<dbReference type="EMBL" id="QYUL01000001">
    <property type="protein sequence ID" value="RJF84484.1"/>
    <property type="molecule type" value="Genomic_DNA"/>
</dbReference>
<dbReference type="RefSeq" id="WP_119830134.1">
    <property type="nucleotide sequence ID" value="NZ_QYUL01000001.1"/>
</dbReference>
<dbReference type="PANTHER" id="PTHR40266">
    <property type="entry name" value="TOXIN HIGB-1"/>
    <property type="match status" value="1"/>
</dbReference>
<dbReference type="Proteomes" id="UP000283458">
    <property type="component" value="Unassembled WGS sequence"/>
</dbReference>
<dbReference type="InterPro" id="IPR035093">
    <property type="entry name" value="RelE/ParE_toxin_dom_sf"/>
</dbReference>
<sequence>MAIVAIKHKGLRELFEDGRSGKVAKNLQSNAILILDHLDAITSLEDCEGVKDFHALKGDRKGDYSMHVSGNWCITFAFDGADVIILDLEDYH</sequence>
<organism evidence="1 2">
    <name type="scientific">Azospirillum cavernae</name>
    <dbReference type="NCBI Taxonomy" id="2320860"/>
    <lineage>
        <taxon>Bacteria</taxon>
        <taxon>Pseudomonadati</taxon>
        <taxon>Pseudomonadota</taxon>
        <taxon>Alphaproteobacteria</taxon>
        <taxon>Rhodospirillales</taxon>
        <taxon>Azospirillaceae</taxon>
        <taxon>Azospirillum</taxon>
    </lineage>
</organism>
<dbReference type="SUPFAM" id="SSF143011">
    <property type="entry name" value="RelE-like"/>
    <property type="match status" value="1"/>
</dbReference>
<dbReference type="Pfam" id="PF05015">
    <property type="entry name" value="HigB-like_toxin"/>
    <property type="match status" value="1"/>
</dbReference>